<feature type="transmembrane region" description="Helical" evidence="5">
    <location>
        <begin position="152"/>
        <end position="174"/>
    </location>
</feature>
<comment type="subcellular location">
    <subcellularLocation>
        <location evidence="1">Membrane</location>
        <topology evidence="1">Multi-pass membrane protein</topology>
    </subcellularLocation>
</comment>
<keyword evidence="4 5" id="KW-0472">Membrane</keyword>
<evidence type="ECO:0000256" key="2">
    <source>
        <dbReference type="ARBA" id="ARBA00022692"/>
    </source>
</evidence>
<evidence type="ECO:0000313" key="7">
    <source>
        <dbReference type="Proteomes" id="UP000007148"/>
    </source>
</evidence>
<evidence type="ECO:0000313" key="6">
    <source>
        <dbReference type="EMBL" id="CCA73357.1"/>
    </source>
</evidence>
<dbReference type="GO" id="GO:0016020">
    <property type="term" value="C:membrane"/>
    <property type="evidence" value="ECO:0007669"/>
    <property type="project" value="UniProtKB-SubCell"/>
</dbReference>
<sequence>MERSYFPYKASKPAAVLFAVLYSVSVAAHVFQMIKLRAYFMSVLIVGLLVEVLGYVTRKLAIDDDPTLWSFSTSQVCILVAPAFLAASAYMIVGRMMAYVGPGASVISHRLITKVFVIVDILCLITQAAGIAMFVTNVDKADRTVVLRGRNILMTGLALQIISYLIFVVITIIFDIRAQRMKGTQLKKLRPLFWASYSVAFLIIGRSIYRAIEFGTVDFKRRTQGYLYTHEWPFYVLDAVPILAAAVILNVIHPSSYLPSKKGLRMDGTIEVPARHWWSKSKSTKEHELENATP</sequence>
<keyword evidence="3 5" id="KW-1133">Transmembrane helix</keyword>
<dbReference type="PANTHER" id="PTHR31465">
    <property type="entry name" value="PROTEIN RTA1-RELATED"/>
    <property type="match status" value="1"/>
</dbReference>
<feature type="transmembrane region" description="Helical" evidence="5">
    <location>
        <begin position="38"/>
        <end position="56"/>
    </location>
</feature>
<organism evidence="6 7">
    <name type="scientific">Serendipita indica (strain DSM 11827)</name>
    <name type="common">Root endophyte fungus</name>
    <name type="synonym">Piriformospora indica</name>
    <dbReference type="NCBI Taxonomy" id="1109443"/>
    <lineage>
        <taxon>Eukaryota</taxon>
        <taxon>Fungi</taxon>
        <taxon>Dikarya</taxon>
        <taxon>Basidiomycota</taxon>
        <taxon>Agaricomycotina</taxon>
        <taxon>Agaricomycetes</taxon>
        <taxon>Sebacinales</taxon>
        <taxon>Serendipitaceae</taxon>
        <taxon>Serendipita</taxon>
    </lineage>
</organism>
<feature type="transmembrane region" description="Helical" evidence="5">
    <location>
        <begin position="194"/>
        <end position="212"/>
    </location>
</feature>
<accession>G4TPV6</accession>
<dbReference type="InParanoid" id="G4TPV6"/>
<evidence type="ECO:0000256" key="1">
    <source>
        <dbReference type="ARBA" id="ARBA00004141"/>
    </source>
</evidence>
<dbReference type="InterPro" id="IPR007568">
    <property type="entry name" value="RTA1"/>
</dbReference>
<dbReference type="Pfam" id="PF04479">
    <property type="entry name" value="RTA1"/>
    <property type="match status" value="1"/>
</dbReference>
<dbReference type="AlphaFoldDB" id="G4TPV6"/>
<evidence type="ECO:0000256" key="3">
    <source>
        <dbReference type="ARBA" id="ARBA00022989"/>
    </source>
</evidence>
<comment type="caution">
    <text evidence="6">The sequence shown here is derived from an EMBL/GenBank/DDBJ whole genome shotgun (WGS) entry which is preliminary data.</text>
</comment>
<dbReference type="OMA" id="YLYTHEW"/>
<dbReference type="OrthoDB" id="3358017at2759"/>
<dbReference type="HOGENOM" id="CLU_033465_3_2_1"/>
<evidence type="ECO:0000256" key="4">
    <source>
        <dbReference type="ARBA" id="ARBA00023136"/>
    </source>
</evidence>
<protein>
    <submittedName>
        <fullName evidence="6">Related to RTM1 protein</fullName>
    </submittedName>
</protein>
<keyword evidence="7" id="KW-1185">Reference proteome</keyword>
<dbReference type="STRING" id="1109443.G4TPV6"/>
<feature type="transmembrane region" description="Helical" evidence="5">
    <location>
        <begin position="14"/>
        <end position="31"/>
    </location>
</feature>
<reference evidence="6 7" key="1">
    <citation type="journal article" date="2011" name="PLoS Pathog.">
        <title>Endophytic Life Strategies Decoded by Genome and Transcriptome Analyses of the Mutualistic Root Symbiont Piriformospora indica.</title>
        <authorList>
            <person name="Zuccaro A."/>
            <person name="Lahrmann U."/>
            <person name="Guldener U."/>
            <person name="Langen G."/>
            <person name="Pfiffi S."/>
            <person name="Biedenkopf D."/>
            <person name="Wong P."/>
            <person name="Samans B."/>
            <person name="Grimm C."/>
            <person name="Basiewicz M."/>
            <person name="Murat C."/>
            <person name="Martin F."/>
            <person name="Kogel K.H."/>
        </authorList>
    </citation>
    <scope>NUCLEOTIDE SEQUENCE [LARGE SCALE GENOMIC DNA]</scope>
    <source>
        <strain evidence="6 7">DSM 11827</strain>
    </source>
</reference>
<feature type="transmembrane region" description="Helical" evidence="5">
    <location>
        <begin position="111"/>
        <end position="132"/>
    </location>
</feature>
<dbReference type="PANTHER" id="PTHR31465:SF1">
    <property type="entry name" value="PROTEIN RTA1-RELATED"/>
    <property type="match status" value="1"/>
</dbReference>
<evidence type="ECO:0000256" key="5">
    <source>
        <dbReference type="SAM" id="Phobius"/>
    </source>
</evidence>
<dbReference type="EMBL" id="CAFZ01000219">
    <property type="protein sequence ID" value="CCA73357.1"/>
    <property type="molecule type" value="Genomic_DNA"/>
</dbReference>
<dbReference type="Proteomes" id="UP000007148">
    <property type="component" value="Unassembled WGS sequence"/>
</dbReference>
<feature type="transmembrane region" description="Helical" evidence="5">
    <location>
        <begin position="68"/>
        <end position="90"/>
    </location>
</feature>
<keyword evidence="2 5" id="KW-0812">Transmembrane</keyword>
<name>G4TPV6_SERID</name>
<proteinExistence type="predicted"/>
<feature type="transmembrane region" description="Helical" evidence="5">
    <location>
        <begin position="232"/>
        <end position="252"/>
    </location>
</feature>
<gene>
    <name evidence="6" type="ORF">PIIN_07312</name>
</gene>
<dbReference type="eggNOG" id="ENOG502RZA5">
    <property type="taxonomic scope" value="Eukaryota"/>
</dbReference>